<feature type="transmembrane region" description="Helical" evidence="1">
    <location>
        <begin position="85"/>
        <end position="104"/>
    </location>
</feature>
<gene>
    <name evidence="2" type="ORF">A2382_01215</name>
</gene>
<evidence type="ECO:0000256" key="1">
    <source>
        <dbReference type="SAM" id="Phobius"/>
    </source>
</evidence>
<proteinExistence type="predicted"/>
<sequence>MVENKKSEDNLKNFVEKDFKPDPREIIKGLNLTKTLQITRIIDIVIKIFIRIGFILFFSCLLWVQNKTVFELVKTAQNQDNLEKLQGILGILVSATLTETYFIIRKIVDWLCQDIDYKSNETLK</sequence>
<organism evidence="2 3">
    <name type="scientific">Candidatus Woesebacteria bacterium RIFOXYB1_FULL_38_16</name>
    <dbReference type="NCBI Taxonomy" id="1802538"/>
    <lineage>
        <taxon>Bacteria</taxon>
        <taxon>Candidatus Woeseibacteriota</taxon>
    </lineage>
</organism>
<dbReference type="STRING" id="1802538.A2382_01215"/>
<comment type="caution">
    <text evidence="2">The sequence shown here is derived from an EMBL/GenBank/DDBJ whole genome shotgun (WGS) entry which is preliminary data.</text>
</comment>
<dbReference type="AlphaFoldDB" id="A0A1F8CTF2"/>
<reference evidence="2 3" key="1">
    <citation type="journal article" date="2016" name="Nat. Commun.">
        <title>Thousands of microbial genomes shed light on interconnected biogeochemical processes in an aquifer system.</title>
        <authorList>
            <person name="Anantharaman K."/>
            <person name="Brown C.T."/>
            <person name="Hug L.A."/>
            <person name="Sharon I."/>
            <person name="Castelle C.J."/>
            <person name="Probst A.J."/>
            <person name="Thomas B.C."/>
            <person name="Singh A."/>
            <person name="Wilkins M.J."/>
            <person name="Karaoz U."/>
            <person name="Brodie E.L."/>
            <person name="Williams K.H."/>
            <person name="Hubbard S.S."/>
            <person name="Banfield J.F."/>
        </authorList>
    </citation>
    <scope>NUCLEOTIDE SEQUENCE [LARGE SCALE GENOMIC DNA]</scope>
</reference>
<name>A0A1F8CTF2_9BACT</name>
<protein>
    <submittedName>
        <fullName evidence="2">Uncharacterized protein</fullName>
    </submittedName>
</protein>
<evidence type="ECO:0000313" key="2">
    <source>
        <dbReference type="EMBL" id="OGM79018.1"/>
    </source>
</evidence>
<keyword evidence="1" id="KW-1133">Transmembrane helix</keyword>
<keyword evidence="1" id="KW-0812">Transmembrane</keyword>
<feature type="transmembrane region" description="Helical" evidence="1">
    <location>
        <begin position="44"/>
        <end position="65"/>
    </location>
</feature>
<evidence type="ECO:0000313" key="3">
    <source>
        <dbReference type="Proteomes" id="UP000178999"/>
    </source>
</evidence>
<keyword evidence="1" id="KW-0472">Membrane</keyword>
<dbReference type="EMBL" id="MGHY01000021">
    <property type="protein sequence ID" value="OGM79018.1"/>
    <property type="molecule type" value="Genomic_DNA"/>
</dbReference>
<dbReference type="Proteomes" id="UP000178999">
    <property type="component" value="Unassembled WGS sequence"/>
</dbReference>
<accession>A0A1F8CTF2</accession>